<evidence type="ECO:0000313" key="4">
    <source>
        <dbReference type="EMBL" id="KAK1278684.1"/>
    </source>
</evidence>
<comment type="caution">
    <text evidence="4">The sequence shown here is derived from an EMBL/GenBank/DDBJ whole genome shotgun (WGS) entry which is preliminary data.</text>
</comment>
<evidence type="ECO:0000313" key="5">
    <source>
        <dbReference type="Proteomes" id="UP001179952"/>
    </source>
</evidence>
<reference evidence="4" key="1">
    <citation type="journal article" date="2023" name="Nat. Commun.">
        <title>Diploid and tetraploid genomes of Acorus and the evolution of monocots.</title>
        <authorList>
            <person name="Ma L."/>
            <person name="Liu K.W."/>
            <person name="Li Z."/>
            <person name="Hsiao Y.Y."/>
            <person name="Qi Y."/>
            <person name="Fu T."/>
            <person name="Tang G.D."/>
            <person name="Zhang D."/>
            <person name="Sun W.H."/>
            <person name="Liu D.K."/>
            <person name="Li Y."/>
            <person name="Chen G.Z."/>
            <person name="Liu X.D."/>
            <person name="Liao X.Y."/>
            <person name="Jiang Y.T."/>
            <person name="Yu X."/>
            <person name="Hao Y."/>
            <person name="Huang J."/>
            <person name="Zhao X.W."/>
            <person name="Ke S."/>
            <person name="Chen Y.Y."/>
            <person name="Wu W.L."/>
            <person name="Hsu J.L."/>
            <person name="Lin Y.F."/>
            <person name="Huang M.D."/>
            <person name="Li C.Y."/>
            <person name="Huang L."/>
            <person name="Wang Z.W."/>
            <person name="Zhao X."/>
            <person name="Zhong W.Y."/>
            <person name="Peng D.H."/>
            <person name="Ahmad S."/>
            <person name="Lan S."/>
            <person name="Zhang J.S."/>
            <person name="Tsai W.C."/>
            <person name="Van de Peer Y."/>
            <person name="Liu Z.J."/>
        </authorList>
    </citation>
    <scope>NUCLEOTIDE SEQUENCE</scope>
    <source>
        <strain evidence="4">SCP</strain>
    </source>
</reference>
<dbReference type="Pfam" id="PF04937">
    <property type="entry name" value="DUF659"/>
    <property type="match status" value="1"/>
</dbReference>
<sequence>MLRAASSTGSGVGNQPSSVDSTFVEQGGGGGGGGGGSGSGSGSGGTDGERRVHQTTLYSQLRKTEKANADLAIAKHFVTNNIAFNVARTPEFIEAMKAVAEHGPGYVPPSSETIRTSLLCTLKEKAADYVKEIKESWAETGCTIMSDGWRDMRSRNHLNLLASSSRGTVFLCSESTEGKVKDGRFLADFITRGIDEHVGRENVVQIITDNASNYNVAGALLEDRMPHVFKSNCAAHCIDLLFEDIDKEIEKVKETVRKGGEIKKFIYRFTHVLDCMRSHTMGREIKRPVATRFATNFIMLESIIKLEQPLRFMVASNEWRSLSQTKTTEGREVTQIIQDNLFWEDGREVIEVMEPLIKVLRMVDSEGGTFGYIFEAMDRAKEAISKYYNGEKAKYEPYWTIIDKRWILLHHPMHAMAALLNPHLYYDKLVKHDEETEKGIAEVLRKMFAPDDICERETFSSQLVDYMGMDSNIFSSFAKMTLRVKHPSLWWKVVIPSDKYGELRRVAMRLLSQPCSASACERNWSAFDAAHTKKRNRLKPQTLNDLVYVRVNLHLQKFLLKNSDSVVKPIYLDHITAFKEVEEDALLDVDGEDEREEERGLGVELESLV</sequence>
<feature type="compositionally biased region" description="Gly residues" evidence="1">
    <location>
        <begin position="26"/>
        <end position="46"/>
    </location>
</feature>
<feature type="domain" description="DUF659" evidence="2">
    <location>
        <begin position="109"/>
        <end position="260"/>
    </location>
</feature>
<feature type="compositionally biased region" description="Polar residues" evidence="1">
    <location>
        <begin position="1"/>
        <end position="24"/>
    </location>
</feature>
<reference evidence="4" key="2">
    <citation type="submission" date="2023-06" db="EMBL/GenBank/DDBJ databases">
        <authorList>
            <person name="Ma L."/>
            <person name="Liu K.-W."/>
            <person name="Li Z."/>
            <person name="Hsiao Y.-Y."/>
            <person name="Qi Y."/>
            <person name="Fu T."/>
            <person name="Tang G."/>
            <person name="Zhang D."/>
            <person name="Sun W.-H."/>
            <person name="Liu D.-K."/>
            <person name="Li Y."/>
            <person name="Chen G.-Z."/>
            <person name="Liu X.-D."/>
            <person name="Liao X.-Y."/>
            <person name="Jiang Y.-T."/>
            <person name="Yu X."/>
            <person name="Hao Y."/>
            <person name="Huang J."/>
            <person name="Zhao X.-W."/>
            <person name="Ke S."/>
            <person name="Chen Y.-Y."/>
            <person name="Wu W.-L."/>
            <person name="Hsu J.-L."/>
            <person name="Lin Y.-F."/>
            <person name="Huang M.-D."/>
            <person name="Li C.-Y."/>
            <person name="Huang L."/>
            <person name="Wang Z.-W."/>
            <person name="Zhao X."/>
            <person name="Zhong W.-Y."/>
            <person name="Peng D.-H."/>
            <person name="Ahmad S."/>
            <person name="Lan S."/>
            <person name="Zhang J.-S."/>
            <person name="Tsai W.-C."/>
            <person name="Van De Peer Y."/>
            <person name="Liu Z.-J."/>
        </authorList>
    </citation>
    <scope>NUCLEOTIDE SEQUENCE</scope>
    <source>
        <strain evidence="4">SCP</strain>
        <tissue evidence="4">Leaves</tissue>
    </source>
</reference>
<organism evidence="4 5">
    <name type="scientific">Acorus gramineus</name>
    <name type="common">Dwarf sweet flag</name>
    <dbReference type="NCBI Taxonomy" id="55184"/>
    <lineage>
        <taxon>Eukaryota</taxon>
        <taxon>Viridiplantae</taxon>
        <taxon>Streptophyta</taxon>
        <taxon>Embryophyta</taxon>
        <taxon>Tracheophyta</taxon>
        <taxon>Spermatophyta</taxon>
        <taxon>Magnoliopsida</taxon>
        <taxon>Liliopsida</taxon>
        <taxon>Acoraceae</taxon>
        <taxon>Acorus</taxon>
    </lineage>
</organism>
<evidence type="ECO:0000256" key="1">
    <source>
        <dbReference type="SAM" id="MobiDB-lite"/>
    </source>
</evidence>
<dbReference type="InterPro" id="IPR012337">
    <property type="entry name" value="RNaseH-like_sf"/>
</dbReference>
<dbReference type="InterPro" id="IPR008906">
    <property type="entry name" value="HATC_C_dom"/>
</dbReference>
<name>A0AAV9BQ25_ACOGR</name>
<dbReference type="InterPro" id="IPR007021">
    <property type="entry name" value="DUF659"/>
</dbReference>
<evidence type="ECO:0000259" key="2">
    <source>
        <dbReference type="Pfam" id="PF04937"/>
    </source>
</evidence>
<gene>
    <name evidence="4" type="ORF">QJS04_geneDACA024704</name>
</gene>
<feature type="region of interest" description="Disordered" evidence="1">
    <location>
        <begin position="1"/>
        <end position="51"/>
    </location>
</feature>
<dbReference type="SUPFAM" id="SSF53098">
    <property type="entry name" value="Ribonuclease H-like"/>
    <property type="match status" value="1"/>
</dbReference>
<dbReference type="Proteomes" id="UP001179952">
    <property type="component" value="Unassembled WGS sequence"/>
</dbReference>
<accession>A0AAV9BQ25</accession>
<dbReference type="PANTHER" id="PTHR32166:SF123">
    <property type="entry name" value="BED-TYPE DOMAIN-CONTAINING PROTEIN"/>
    <property type="match status" value="1"/>
</dbReference>
<dbReference type="GO" id="GO:0046983">
    <property type="term" value="F:protein dimerization activity"/>
    <property type="evidence" value="ECO:0007669"/>
    <property type="project" value="InterPro"/>
</dbReference>
<feature type="domain" description="HAT C-terminal dimerisation" evidence="3">
    <location>
        <begin position="487"/>
        <end position="552"/>
    </location>
</feature>
<proteinExistence type="predicted"/>
<protein>
    <recommendedName>
        <fullName evidence="6">DUF659 domain-containing protein</fullName>
    </recommendedName>
</protein>
<dbReference type="Pfam" id="PF05699">
    <property type="entry name" value="Dimer_Tnp_hAT"/>
    <property type="match status" value="1"/>
</dbReference>
<dbReference type="PANTHER" id="PTHR32166">
    <property type="entry name" value="OSJNBA0013A04.12 PROTEIN"/>
    <property type="match status" value="1"/>
</dbReference>
<keyword evidence="5" id="KW-1185">Reference proteome</keyword>
<evidence type="ECO:0000259" key="3">
    <source>
        <dbReference type="Pfam" id="PF05699"/>
    </source>
</evidence>
<evidence type="ECO:0008006" key="6">
    <source>
        <dbReference type="Google" id="ProtNLM"/>
    </source>
</evidence>
<dbReference type="AlphaFoldDB" id="A0AAV9BQ25"/>
<dbReference type="EMBL" id="JAUJYN010000002">
    <property type="protein sequence ID" value="KAK1278684.1"/>
    <property type="molecule type" value="Genomic_DNA"/>
</dbReference>